<organism evidence="2 3">
    <name type="scientific">Nocardioides aquiterrae</name>
    <dbReference type="NCBI Taxonomy" id="203799"/>
    <lineage>
        <taxon>Bacteria</taxon>
        <taxon>Bacillati</taxon>
        <taxon>Actinomycetota</taxon>
        <taxon>Actinomycetes</taxon>
        <taxon>Propionibacteriales</taxon>
        <taxon>Nocardioidaceae</taxon>
        <taxon>Nocardioides</taxon>
    </lineage>
</organism>
<proteinExistence type="predicted"/>
<dbReference type="Gene3D" id="3.10.180.10">
    <property type="entry name" value="2,3-Dihydroxybiphenyl 1,2-Dioxygenase, domain 1"/>
    <property type="match status" value="1"/>
</dbReference>
<evidence type="ECO:0000313" key="3">
    <source>
        <dbReference type="Proteomes" id="UP001499979"/>
    </source>
</evidence>
<sequence length="128" mass="13605">MALSDSAVTVMLPTADASRAQEFYEGRLGLPHTGTNDATGETTFRLASGHRLVLRLLPDATPSPNTAMSFEVGDIAAEIAALKGRGVTFEDYDLPGFTTVDHVFDDGAVKAAWFLDPDGNILCLHQPG</sequence>
<keyword evidence="3" id="KW-1185">Reference proteome</keyword>
<dbReference type="Proteomes" id="UP001499979">
    <property type="component" value="Unassembled WGS sequence"/>
</dbReference>
<gene>
    <name evidence="2" type="ORF">GCM10009606_47640</name>
</gene>
<evidence type="ECO:0000259" key="1">
    <source>
        <dbReference type="PROSITE" id="PS51819"/>
    </source>
</evidence>
<dbReference type="RefSeq" id="WP_343910980.1">
    <property type="nucleotide sequence ID" value="NZ_BAAAJE010000031.1"/>
</dbReference>
<name>A0ABN1URY7_9ACTN</name>
<comment type="caution">
    <text evidence="2">The sequence shown here is derived from an EMBL/GenBank/DDBJ whole genome shotgun (WGS) entry which is preliminary data.</text>
</comment>
<dbReference type="EMBL" id="BAAAJE010000031">
    <property type="protein sequence ID" value="GAA1164488.1"/>
    <property type="molecule type" value="Genomic_DNA"/>
</dbReference>
<protein>
    <submittedName>
        <fullName evidence="2">Glyoxalase/bleomycin resistance/dioxygenase family protein</fullName>
    </submittedName>
</protein>
<dbReference type="SUPFAM" id="SSF54593">
    <property type="entry name" value="Glyoxalase/Bleomycin resistance protein/Dihydroxybiphenyl dioxygenase"/>
    <property type="match status" value="1"/>
</dbReference>
<dbReference type="Pfam" id="PF00903">
    <property type="entry name" value="Glyoxalase"/>
    <property type="match status" value="1"/>
</dbReference>
<dbReference type="PROSITE" id="PS51819">
    <property type="entry name" value="VOC"/>
    <property type="match status" value="1"/>
</dbReference>
<dbReference type="InterPro" id="IPR037523">
    <property type="entry name" value="VOC_core"/>
</dbReference>
<feature type="domain" description="VOC" evidence="1">
    <location>
        <begin position="6"/>
        <end position="127"/>
    </location>
</feature>
<dbReference type="CDD" id="cd06587">
    <property type="entry name" value="VOC"/>
    <property type="match status" value="1"/>
</dbReference>
<evidence type="ECO:0000313" key="2">
    <source>
        <dbReference type="EMBL" id="GAA1164488.1"/>
    </source>
</evidence>
<accession>A0ABN1URY7</accession>
<dbReference type="InterPro" id="IPR004360">
    <property type="entry name" value="Glyas_Fos-R_dOase_dom"/>
</dbReference>
<reference evidence="2 3" key="1">
    <citation type="journal article" date="2019" name="Int. J. Syst. Evol. Microbiol.">
        <title>The Global Catalogue of Microorganisms (GCM) 10K type strain sequencing project: providing services to taxonomists for standard genome sequencing and annotation.</title>
        <authorList>
            <consortium name="The Broad Institute Genomics Platform"/>
            <consortium name="The Broad Institute Genome Sequencing Center for Infectious Disease"/>
            <person name="Wu L."/>
            <person name="Ma J."/>
        </authorList>
    </citation>
    <scope>NUCLEOTIDE SEQUENCE [LARGE SCALE GENOMIC DNA]</scope>
    <source>
        <strain evidence="2 3">JCM 11813</strain>
    </source>
</reference>
<dbReference type="InterPro" id="IPR029068">
    <property type="entry name" value="Glyas_Bleomycin-R_OHBP_Dase"/>
</dbReference>